<sequence length="43" mass="5218">MALQASLTLWKYTAEKDREYLQEEQVFLENLKKKSYRSTFNTD</sequence>
<evidence type="ECO:0000313" key="1">
    <source>
        <dbReference type="EMBL" id="KAL3054067.1"/>
    </source>
</evidence>
<name>A0ABD2GJ59_PAGBO</name>
<dbReference type="AlphaFoldDB" id="A0ABD2GJ59"/>
<dbReference type="EMBL" id="JBIYXZ010002078">
    <property type="protein sequence ID" value="KAL3054067.1"/>
    <property type="molecule type" value="Genomic_DNA"/>
</dbReference>
<proteinExistence type="predicted"/>
<evidence type="ECO:0000313" key="2">
    <source>
        <dbReference type="Proteomes" id="UP001619887"/>
    </source>
</evidence>
<accession>A0ABD2GJ59</accession>
<dbReference type="Proteomes" id="UP001619887">
    <property type="component" value="Unassembled WGS sequence"/>
</dbReference>
<reference evidence="1 2" key="2">
    <citation type="journal article" date="2024" name="G3 (Bethesda)">
        <title>The genome of the cryopelagic Antarctic bald notothen, Trematomus borchgrevinki.</title>
        <authorList>
            <person name="Rayamajhi N."/>
            <person name="Rivera-Colon A.G."/>
            <person name="Minhas B.F."/>
            <person name="Cheng C.C."/>
            <person name="Catchen J.M."/>
        </authorList>
    </citation>
    <scope>NUCLEOTIDE SEQUENCE [LARGE SCALE GENOMIC DNA]</scope>
    <source>
        <strain evidence="1">AGRC-2024</strain>
    </source>
</reference>
<protein>
    <submittedName>
        <fullName evidence="1">Uncharacterized protein</fullName>
    </submittedName>
</protein>
<comment type="caution">
    <text evidence="1">The sequence shown here is derived from an EMBL/GenBank/DDBJ whole genome shotgun (WGS) entry which is preliminary data.</text>
</comment>
<organism evidence="1 2">
    <name type="scientific">Pagothenia borchgrevinki</name>
    <name type="common">Bald rockcod</name>
    <name type="synonym">Trematomus borchgrevinki</name>
    <dbReference type="NCBI Taxonomy" id="8213"/>
    <lineage>
        <taxon>Eukaryota</taxon>
        <taxon>Metazoa</taxon>
        <taxon>Chordata</taxon>
        <taxon>Craniata</taxon>
        <taxon>Vertebrata</taxon>
        <taxon>Euteleostomi</taxon>
        <taxon>Actinopterygii</taxon>
        <taxon>Neopterygii</taxon>
        <taxon>Teleostei</taxon>
        <taxon>Neoteleostei</taxon>
        <taxon>Acanthomorphata</taxon>
        <taxon>Eupercaria</taxon>
        <taxon>Perciformes</taxon>
        <taxon>Notothenioidei</taxon>
        <taxon>Nototheniidae</taxon>
        <taxon>Pagothenia</taxon>
    </lineage>
</organism>
<gene>
    <name evidence="1" type="ORF">OYC64_006406</name>
</gene>
<reference evidence="1 2" key="1">
    <citation type="journal article" date="2022" name="G3 (Bethesda)">
        <title>Evaluating Illumina-, Nanopore-, and PacBio-based genome assembly strategies with the bald notothen, Trematomus borchgrevinki.</title>
        <authorList>
            <person name="Rayamajhi N."/>
            <person name="Cheng C.C."/>
            <person name="Catchen J.M."/>
        </authorList>
    </citation>
    <scope>NUCLEOTIDE SEQUENCE [LARGE SCALE GENOMIC DNA]</scope>
    <source>
        <strain evidence="1">AGRC-2024</strain>
    </source>
</reference>
<keyword evidence="2" id="KW-1185">Reference proteome</keyword>